<organism evidence="6 7">
    <name type="scientific">Undibacterium terreum</name>
    <dbReference type="NCBI Taxonomy" id="1224302"/>
    <lineage>
        <taxon>Bacteria</taxon>
        <taxon>Pseudomonadati</taxon>
        <taxon>Pseudomonadota</taxon>
        <taxon>Betaproteobacteria</taxon>
        <taxon>Burkholderiales</taxon>
        <taxon>Oxalobacteraceae</taxon>
        <taxon>Undibacterium</taxon>
    </lineage>
</organism>
<accession>A0A916U9K1</accession>
<sequence length="254" mass="27649">MAADGGGWKIAFQSGSFAAADIVIAADGANSKIRPYLTGIKPFYTGLTAIEAVVYDAAINTPRIHRLLKGGKIFAFGESKSLIVSSKGDGSLAFYAGRKISEHGYRDSGVDFSDPAQARFAVEQEFASWDSIWLELFAHATSWTLRPQYCMPLDQAWDALPNLTMLGDAAHLMPPYAGEGANMAMLDALELSLALLSAEFEDVHTAIAHYEKNMRERAKAAMAMTLESMEQLHSPSAIDYMTQIIGSGEAWERD</sequence>
<dbReference type="PANTHER" id="PTHR46972:SF1">
    <property type="entry name" value="FAD DEPENDENT OXIDOREDUCTASE DOMAIN-CONTAINING PROTEIN"/>
    <property type="match status" value="1"/>
</dbReference>
<evidence type="ECO:0000259" key="5">
    <source>
        <dbReference type="Pfam" id="PF01494"/>
    </source>
</evidence>
<dbReference type="Gene3D" id="3.50.50.60">
    <property type="entry name" value="FAD/NAD(P)-binding domain"/>
    <property type="match status" value="1"/>
</dbReference>
<dbReference type="EMBL" id="BMED01000001">
    <property type="protein sequence ID" value="GGC64448.1"/>
    <property type="molecule type" value="Genomic_DNA"/>
</dbReference>
<dbReference type="AlphaFoldDB" id="A0A916U9K1"/>
<keyword evidence="1" id="KW-0285">Flavoprotein</keyword>
<keyword evidence="7" id="KW-1185">Reference proteome</keyword>
<dbReference type="PANTHER" id="PTHR46972">
    <property type="entry name" value="MONOOXYGENASE ASQM-RELATED"/>
    <property type="match status" value="1"/>
</dbReference>
<evidence type="ECO:0000313" key="6">
    <source>
        <dbReference type="EMBL" id="GGC64448.1"/>
    </source>
</evidence>
<dbReference type="GO" id="GO:0071949">
    <property type="term" value="F:FAD binding"/>
    <property type="evidence" value="ECO:0007669"/>
    <property type="project" value="InterPro"/>
</dbReference>
<dbReference type="Pfam" id="PF01494">
    <property type="entry name" value="FAD_binding_3"/>
    <property type="match status" value="1"/>
</dbReference>
<name>A0A916U9K1_9BURK</name>
<dbReference type="GO" id="GO:0004497">
    <property type="term" value="F:monooxygenase activity"/>
    <property type="evidence" value="ECO:0007669"/>
    <property type="project" value="UniProtKB-KW"/>
</dbReference>
<reference evidence="6" key="2">
    <citation type="submission" date="2020-09" db="EMBL/GenBank/DDBJ databases">
        <authorList>
            <person name="Sun Q."/>
            <person name="Zhou Y."/>
        </authorList>
    </citation>
    <scope>NUCLEOTIDE SEQUENCE</scope>
    <source>
        <strain evidence="6">CGMCC 1.10998</strain>
    </source>
</reference>
<keyword evidence="4" id="KW-0503">Monooxygenase</keyword>
<evidence type="ECO:0000256" key="3">
    <source>
        <dbReference type="ARBA" id="ARBA00023002"/>
    </source>
</evidence>
<reference evidence="6" key="1">
    <citation type="journal article" date="2014" name="Int. J. Syst. Evol. Microbiol.">
        <title>Complete genome sequence of Corynebacterium casei LMG S-19264T (=DSM 44701T), isolated from a smear-ripened cheese.</title>
        <authorList>
            <consortium name="US DOE Joint Genome Institute (JGI-PGF)"/>
            <person name="Walter F."/>
            <person name="Albersmeier A."/>
            <person name="Kalinowski J."/>
            <person name="Ruckert C."/>
        </authorList>
    </citation>
    <scope>NUCLEOTIDE SEQUENCE</scope>
    <source>
        <strain evidence="6">CGMCC 1.10998</strain>
    </source>
</reference>
<dbReference type="InterPro" id="IPR002938">
    <property type="entry name" value="FAD-bd"/>
</dbReference>
<protein>
    <recommendedName>
        <fullName evidence="5">FAD-binding domain-containing protein</fullName>
    </recommendedName>
</protein>
<evidence type="ECO:0000256" key="1">
    <source>
        <dbReference type="ARBA" id="ARBA00022630"/>
    </source>
</evidence>
<dbReference type="Proteomes" id="UP000637423">
    <property type="component" value="Unassembled WGS sequence"/>
</dbReference>
<gene>
    <name evidence="6" type="ORF">GCM10011396_09270</name>
</gene>
<feature type="domain" description="FAD-binding" evidence="5">
    <location>
        <begin position="20"/>
        <end position="223"/>
    </location>
</feature>
<dbReference type="SUPFAM" id="SSF51905">
    <property type="entry name" value="FAD/NAD(P)-binding domain"/>
    <property type="match status" value="1"/>
</dbReference>
<dbReference type="PRINTS" id="PR00420">
    <property type="entry name" value="RNGMNOXGNASE"/>
</dbReference>
<comment type="caution">
    <text evidence="6">The sequence shown here is derived from an EMBL/GenBank/DDBJ whole genome shotgun (WGS) entry which is preliminary data.</text>
</comment>
<evidence type="ECO:0000256" key="2">
    <source>
        <dbReference type="ARBA" id="ARBA00022827"/>
    </source>
</evidence>
<proteinExistence type="predicted"/>
<keyword evidence="2" id="KW-0274">FAD</keyword>
<evidence type="ECO:0000256" key="4">
    <source>
        <dbReference type="ARBA" id="ARBA00023033"/>
    </source>
</evidence>
<dbReference type="InterPro" id="IPR036188">
    <property type="entry name" value="FAD/NAD-bd_sf"/>
</dbReference>
<evidence type="ECO:0000313" key="7">
    <source>
        <dbReference type="Proteomes" id="UP000637423"/>
    </source>
</evidence>
<keyword evidence="3" id="KW-0560">Oxidoreductase</keyword>